<dbReference type="AlphaFoldDB" id="A0A919Y2P2"/>
<organism evidence="2 3">
    <name type="scientific">Paenibacillus apis</name>
    <dbReference type="NCBI Taxonomy" id="1792174"/>
    <lineage>
        <taxon>Bacteria</taxon>
        <taxon>Bacillati</taxon>
        <taxon>Bacillota</taxon>
        <taxon>Bacilli</taxon>
        <taxon>Bacillales</taxon>
        <taxon>Paenibacillaceae</taxon>
        <taxon>Paenibacillus</taxon>
    </lineage>
</organism>
<dbReference type="PROSITE" id="PS50943">
    <property type="entry name" value="HTH_CROC1"/>
    <property type="match status" value="1"/>
</dbReference>
<dbReference type="GO" id="GO:0003677">
    <property type="term" value="F:DNA binding"/>
    <property type="evidence" value="ECO:0007669"/>
    <property type="project" value="InterPro"/>
</dbReference>
<proteinExistence type="predicted"/>
<protein>
    <recommendedName>
        <fullName evidence="1">HTH cro/C1-type domain-containing protein</fullName>
    </recommendedName>
</protein>
<sequence>MNFDDYMNEIGENTIETETIRQIARMVSDIVKRRKMLGLTQNEVAQKAGLSQAQVARLENSSQIPRVDTLIKVAIALGMNIQLNETDEQAVASHQIAHA</sequence>
<dbReference type="InterPro" id="IPR001387">
    <property type="entry name" value="Cro/C1-type_HTH"/>
</dbReference>
<dbReference type="SMART" id="SM00530">
    <property type="entry name" value="HTH_XRE"/>
    <property type="match status" value="1"/>
</dbReference>
<dbReference type="RefSeq" id="WP_249412984.1">
    <property type="nucleotide sequence ID" value="NZ_BORS01000012.1"/>
</dbReference>
<dbReference type="Pfam" id="PF01381">
    <property type="entry name" value="HTH_3"/>
    <property type="match status" value="1"/>
</dbReference>
<gene>
    <name evidence="2" type="ORF">J41TS4_35340</name>
</gene>
<feature type="domain" description="HTH cro/C1-type" evidence="1">
    <location>
        <begin position="30"/>
        <end position="84"/>
    </location>
</feature>
<dbReference type="EMBL" id="BORS01000012">
    <property type="protein sequence ID" value="GIO43776.1"/>
    <property type="molecule type" value="Genomic_DNA"/>
</dbReference>
<evidence type="ECO:0000259" key="1">
    <source>
        <dbReference type="PROSITE" id="PS50943"/>
    </source>
</evidence>
<dbReference type="Proteomes" id="UP000678895">
    <property type="component" value="Unassembled WGS sequence"/>
</dbReference>
<dbReference type="CDD" id="cd00093">
    <property type="entry name" value="HTH_XRE"/>
    <property type="match status" value="1"/>
</dbReference>
<dbReference type="InterPro" id="IPR010982">
    <property type="entry name" value="Lambda_DNA-bd_dom_sf"/>
</dbReference>
<dbReference type="SUPFAM" id="SSF47413">
    <property type="entry name" value="lambda repressor-like DNA-binding domains"/>
    <property type="match status" value="1"/>
</dbReference>
<name>A0A919Y2P2_9BACL</name>
<dbReference type="Gene3D" id="1.10.260.40">
    <property type="entry name" value="lambda repressor-like DNA-binding domains"/>
    <property type="match status" value="1"/>
</dbReference>
<evidence type="ECO:0000313" key="2">
    <source>
        <dbReference type="EMBL" id="GIO43776.1"/>
    </source>
</evidence>
<comment type="caution">
    <text evidence="2">The sequence shown here is derived from an EMBL/GenBank/DDBJ whole genome shotgun (WGS) entry which is preliminary data.</text>
</comment>
<reference evidence="2" key="1">
    <citation type="submission" date="2021-03" db="EMBL/GenBank/DDBJ databases">
        <title>Antimicrobial resistance genes in bacteria isolated from Japanese honey, and their potential for conferring macrolide and lincosamide resistance in the American foulbrood pathogen Paenibacillus larvae.</title>
        <authorList>
            <person name="Okamoto M."/>
            <person name="Kumagai M."/>
            <person name="Kanamori H."/>
            <person name="Takamatsu D."/>
        </authorList>
    </citation>
    <scope>NUCLEOTIDE SEQUENCE</scope>
    <source>
        <strain evidence="2">J41TS4</strain>
    </source>
</reference>
<evidence type="ECO:0000313" key="3">
    <source>
        <dbReference type="Proteomes" id="UP000678895"/>
    </source>
</evidence>
<keyword evidence="3" id="KW-1185">Reference proteome</keyword>
<accession>A0A919Y2P2</accession>